<dbReference type="InterPro" id="IPR005503">
    <property type="entry name" value="FliL"/>
</dbReference>
<feature type="transmembrane region" description="Helical" evidence="10">
    <location>
        <begin position="31"/>
        <end position="53"/>
    </location>
</feature>
<dbReference type="Proteomes" id="UP000182360">
    <property type="component" value="Unassembled WGS sequence"/>
</dbReference>
<dbReference type="GO" id="GO:0005886">
    <property type="term" value="C:plasma membrane"/>
    <property type="evidence" value="ECO:0007669"/>
    <property type="project" value="UniProtKB-SubCell"/>
</dbReference>
<dbReference type="EMBL" id="FOFU01000011">
    <property type="protein sequence ID" value="SEQ80362.1"/>
    <property type="molecule type" value="Genomic_DNA"/>
</dbReference>
<reference evidence="11 12" key="1">
    <citation type="submission" date="2016-10" db="EMBL/GenBank/DDBJ databases">
        <authorList>
            <person name="de Groot N.N."/>
        </authorList>
    </citation>
    <scope>NUCLEOTIDE SEQUENCE [LARGE SCALE GENOMIC DNA]</scope>
    <source>
        <strain evidence="11 12">B25</strain>
    </source>
</reference>
<keyword evidence="8 10" id="KW-1133">Transmembrane helix</keyword>
<evidence type="ECO:0000256" key="8">
    <source>
        <dbReference type="ARBA" id="ARBA00022989"/>
    </source>
</evidence>
<dbReference type="Pfam" id="PF03748">
    <property type="entry name" value="FliL"/>
    <property type="match status" value="1"/>
</dbReference>
<keyword evidence="11" id="KW-0966">Cell projection</keyword>
<comment type="similarity">
    <text evidence="3 10">Belongs to the FliL family.</text>
</comment>
<evidence type="ECO:0000256" key="4">
    <source>
        <dbReference type="ARBA" id="ARBA00022475"/>
    </source>
</evidence>
<dbReference type="GO" id="GO:0071973">
    <property type="term" value="P:bacterial-type flagellum-dependent cell motility"/>
    <property type="evidence" value="ECO:0007669"/>
    <property type="project" value="InterPro"/>
</dbReference>
<dbReference type="eggNOG" id="COG1580">
    <property type="taxonomic scope" value="Bacteria"/>
</dbReference>
<evidence type="ECO:0000313" key="11">
    <source>
        <dbReference type="EMBL" id="SEQ80362.1"/>
    </source>
</evidence>
<evidence type="ECO:0000256" key="1">
    <source>
        <dbReference type="ARBA" id="ARBA00002254"/>
    </source>
</evidence>
<evidence type="ECO:0000256" key="5">
    <source>
        <dbReference type="ARBA" id="ARBA00022500"/>
    </source>
</evidence>
<dbReference type="STRING" id="163.SAMN04487775_102139"/>
<organism evidence="11 12">
    <name type="scientific">Treponema bryantii</name>
    <dbReference type="NCBI Taxonomy" id="163"/>
    <lineage>
        <taxon>Bacteria</taxon>
        <taxon>Pseudomonadati</taxon>
        <taxon>Spirochaetota</taxon>
        <taxon>Spirochaetia</taxon>
        <taxon>Spirochaetales</taxon>
        <taxon>Treponemataceae</taxon>
        <taxon>Treponema</taxon>
    </lineage>
</organism>
<dbReference type="AlphaFoldDB" id="A0A1H9J0Q8"/>
<accession>A0A1H9J0Q8</accession>
<dbReference type="GO" id="GO:0009425">
    <property type="term" value="C:bacterial-type flagellum basal body"/>
    <property type="evidence" value="ECO:0007669"/>
    <property type="project" value="InterPro"/>
</dbReference>
<dbReference type="RefSeq" id="WP_074645207.1">
    <property type="nucleotide sequence ID" value="NZ_AP025286.1"/>
</dbReference>
<proteinExistence type="inferred from homology"/>
<dbReference type="GO" id="GO:0006935">
    <property type="term" value="P:chemotaxis"/>
    <property type="evidence" value="ECO:0007669"/>
    <property type="project" value="UniProtKB-KW"/>
</dbReference>
<keyword evidence="11" id="KW-0282">Flagellum</keyword>
<name>A0A1H9J0Q8_9SPIR</name>
<evidence type="ECO:0000256" key="9">
    <source>
        <dbReference type="ARBA" id="ARBA00023136"/>
    </source>
</evidence>
<comment type="subcellular location">
    <subcellularLocation>
        <location evidence="2">Cell membrane</location>
        <topology evidence="2">Single-pass membrane protein</topology>
    </subcellularLocation>
</comment>
<keyword evidence="5 10" id="KW-0145">Chemotaxis</keyword>
<protein>
    <recommendedName>
        <fullName evidence="10">Flagellar protein FliL</fullName>
    </recommendedName>
</protein>
<keyword evidence="9 10" id="KW-0472">Membrane</keyword>
<comment type="function">
    <text evidence="1 10">Controls the rotational direction of flagella during chemotaxis.</text>
</comment>
<dbReference type="OrthoDB" id="350725at2"/>
<gene>
    <name evidence="11" type="ORF">SAMN04487977_11124</name>
</gene>
<evidence type="ECO:0000313" key="12">
    <source>
        <dbReference type="Proteomes" id="UP000182360"/>
    </source>
</evidence>
<evidence type="ECO:0000256" key="6">
    <source>
        <dbReference type="ARBA" id="ARBA00022692"/>
    </source>
</evidence>
<keyword evidence="12" id="KW-1185">Reference proteome</keyword>
<keyword evidence="7 10" id="KW-0283">Flagellar rotation</keyword>
<evidence type="ECO:0000256" key="7">
    <source>
        <dbReference type="ARBA" id="ARBA00022779"/>
    </source>
</evidence>
<keyword evidence="11" id="KW-0969">Cilium</keyword>
<evidence type="ECO:0000256" key="3">
    <source>
        <dbReference type="ARBA" id="ARBA00008281"/>
    </source>
</evidence>
<keyword evidence="6 10" id="KW-0812">Transmembrane</keyword>
<evidence type="ECO:0000256" key="2">
    <source>
        <dbReference type="ARBA" id="ARBA00004162"/>
    </source>
</evidence>
<evidence type="ECO:0000256" key="10">
    <source>
        <dbReference type="RuleBase" id="RU364125"/>
    </source>
</evidence>
<keyword evidence="4 10" id="KW-1003">Cell membrane</keyword>
<sequence>MADDDEINLDEGGAGSAPEKKRGIGGLLSGLLKWIIIGLAAIIVIVVVVVVTVKITSKNSTQVTAIPTSEEYVSGQREIYDWYTSLGIIQTTTCDDPPATVRVDVALAYKKDDKATSTEITQRTVELKAFLRRYFSGKTAAELRNTNNEDALENEIKNGINDKILSSSRIRDVVFQQKDVIEQN</sequence>